<evidence type="ECO:0000256" key="7">
    <source>
        <dbReference type="SAM" id="MobiDB-lite"/>
    </source>
</evidence>
<evidence type="ECO:0000256" key="2">
    <source>
        <dbReference type="ARBA" id="ARBA00011963"/>
    </source>
</evidence>
<comment type="similarity">
    <text evidence="1">Belongs to the zeta toxin family.</text>
</comment>
<gene>
    <name evidence="9" type="ORF">FPZ41_35560</name>
</gene>
<dbReference type="GO" id="GO:0016301">
    <property type="term" value="F:kinase activity"/>
    <property type="evidence" value="ECO:0007669"/>
    <property type="project" value="InterPro"/>
</dbReference>
<evidence type="ECO:0000259" key="8">
    <source>
        <dbReference type="Pfam" id="PF06414"/>
    </source>
</evidence>
<dbReference type="InterPro" id="IPR010488">
    <property type="entry name" value="Zeta_toxin_domain"/>
</dbReference>
<evidence type="ECO:0000256" key="4">
    <source>
        <dbReference type="ARBA" id="ARBA00022840"/>
    </source>
</evidence>
<feature type="domain" description="Zeta toxin" evidence="8">
    <location>
        <begin position="1"/>
        <end position="67"/>
    </location>
</feature>
<dbReference type="Pfam" id="PF06414">
    <property type="entry name" value="Zeta_toxin"/>
    <property type="match status" value="1"/>
</dbReference>
<dbReference type="EC" id="2.7.1.176" evidence="2"/>
<proteinExistence type="inferred from homology"/>
<organism evidence="9 10">
    <name type="scientific">Streptomyces acidicola</name>
    <dbReference type="NCBI Taxonomy" id="2596892"/>
    <lineage>
        <taxon>Bacteria</taxon>
        <taxon>Bacillati</taxon>
        <taxon>Actinomycetota</taxon>
        <taxon>Actinomycetes</taxon>
        <taxon>Kitasatosporales</taxon>
        <taxon>Streptomycetaceae</taxon>
        <taxon>Streptomyces</taxon>
    </lineage>
</organism>
<comment type="catalytic activity">
    <reaction evidence="6">
        <text>UDP-N-acetyl-alpha-D-glucosamine + ATP = UDP-N-acetyl-alpha-D-glucosamine 3'-phosphate + ADP + H(+)</text>
        <dbReference type="Rhea" id="RHEA:32671"/>
        <dbReference type="ChEBI" id="CHEBI:15378"/>
        <dbReference type="ChEBI" id="CHEBI:30616"/>
        <dbReference type="ChEBI" id="CHEBI:57705"/>
        <dbReference type="ChEBI" id="CHEBI:64353"/>
        <dbReference type="ChEBI" id="CHEBI:456216"/>
        <dbReference type="EC" id="2.7.1.176"/>
    </reaction>
</comment>
<sequence>MVVVTGQPGAGKTQVADLVQAVLDRHGGAVRLGRALYESAHRHYAGALAADVRTTGVLVRPDTARRQTAVEIRERMTQRAGSAGPSAARQPAAVGGLPVFRGPPTTLRSQRLVHRFHRQGQVPSAHW</sequence>
<evidence type="ECO:0000256" key="3">
    <source>
        <dbReference type="ARBA" id="ARBA00022741"/>
    </source>
</evidence>
<dbReference type="InterPro" id="IPR027417">
    <property type="entry name" value="P-loop_NTPase"/>
</dbReference>
<evidence type="ECO:0000256" key="5">
    <source>
        <dbReference type="ARBA" id="ARBA00032897"/>
    </source>
</evidence>
<evidence type="ECO:0000256" key="6">
    <source>
        <dbReference type="ARBA" id="ARBA00048178"/>
    </source>
</evidence>
<evidence type="ECO:0000313" key="10">
    <source>
        <dbReference type="Proteomes" id="UP000373149"/>
    </source>
</evidence>
<keyword evidence="4" id="KW-0067">ATP-binding</keyword>
<evidence type="ECO:0000313" key="9">
    <source>
        <dbReference type="EMBL" id="MPY53604.1"/>
    </source>
</evidence>
<comment type="caution">
    <text evidence="9">The sequence shown here is derived from an EMBL/GenBank/DDBJ whole genome shotgun (WGS) entry which is preliminary data.</text>
</comment>
<dbReference type="AlphaFoldDB" id="A0A5N8X3L7"/>
<feature type="region of interest" description="Disordered" evidence="7">
    <location>
        <begin position="75"/>
        <end position="105"/>
    </location>
</feature>
<keyword evidence="3" id="KW-0547">Nucleotide-binding</keyword>
<dbReference type="Proteomes" id="UP000373149">
    <property type="component" value="Unassembled WGS sequence"/>
</dbReference>
<dbReference type="Gene3D" id="3.40.50.300">
    <property type="entry name" value="P-loop containing nucleotide triphosphate hydrolases"/>
    <property type="match status" value="1"/>
</dbReference>
<dbReference type="GO" id="GO:0005524">
    <property type="term" value="F:ATP binding"/>
    <property type="evidence" value="ECO:0007669"/>
    <property type="project" value="UniProtKB-KW"/>
</dbReference>
<dbReference type="EMBL" id="VMNX01000205">
    <property type="protein sequence ID" value="MPY53604.1"/>
    <property type="molecule type" value="Genomic_DNA"/>
</dbReference>
<keyword evidence="10" id="KW-1185">Reference proteome</keyword>
<reference evidence="9 10" key="1">
    <citation type="submission" date="2019-09" db="EMBL/GenBank/DDBJ databases">
        <authorList>
            <person name="Duangmal K."/>
            <person name="Teo W.F.A."/>
            <person name="Lipun K."/>
        </authorList>
    </citation>
    <scope>NUCLEOTIDE SEQUENCE [LARGE SCALE GENOMIC DNA]</scope>
    <source>
        <strain evidence="9 10">K1PN6</strain>
    </source>
</reference>
<protein>
    <recommendedName>
        <fullName evidence="5">UDP-N-acetylglucosamine kinase</fullName>
        <ecNumber evidence="2">2.7.1.176</ecNumber>
    </recommendedName>
    <alternativeName>
        <fullName evidence="5">UDP-N-acetylglucosamine kinase</fullName>
    </alternativeName>
</protein>
<accession>A0A5N8X3L7</accession>
<name>A0A5N8X3L7_9ACTN</name>
<evidence type="ECO:0000256" key="1">
    <source>
        <dbReference type="ARBA" id="ARBA00009104"/>
    </source>
</evidence>